<evidence type="ECO:0000313" key="1">
    <source>
        <dbReference type="EMBL" id="MBX65373.1"/>
    </source>
</evidence>
<accession>A0A2P2QEE5</accession>
<dbReference type="EMBL" id="GGEC01084889">
    <property type="protein sequence ID" value="MBX65373.1"/>
    <property type="molecule type" value="Transcribed_RNA"/>
</dbReference>
<organism evidence="1">
    <name type="scientific">Rhizophora mucronata</name>
    <name type="common">Asiatic mangrove</name>
    <dbReference type="NCBI Taxonomy" id="61149"/>
    <lineage>
        <taxon>Eukaryota</taxon>
        <taxon>Viridiplantae</taxon>
        <taxon>Streptophyta</taxon>
        <taxon>Embryophyta</taxon>
        <taxon>Tracheophyta</taxon>
        <taxon>Spermatophyta</taxon>
        <taxon>Magnoliopsida</taxon>
        <taxon>eudicotyledons</taxon>
        <taxon>Gunneridae</taxon>
        <taxon>Pentapetalae</taxon>
        <taxon>rosids</taxon>
        <taxon>fabids</taxon>
        <taxon>Malpighiales</taxon>
        <taxon>Rhizophoraceae</taxon>
        <taxon>Rhizophora</taxon>
    </lineage>
</organism>
<dbReference type="AlphaFoldDB" id="A0A2P2QEE5"/>
<sequence>MFLPFLQLLHCCHHQMEFELLAEKRPLHMSLQ</sequence>
<name>A0A2P2QEE5_RHIMU</name>
<reference evidence="1" key="1">
    <citation type="submission" date="2018-02" db="EMBL/GenBank/DDBJ databases">
        <title>Rhizophora mucronata_Transcriptome.</title>
        <authorList>
            <person name="Meera S.P."/>
            <person name="Sreeshan A."/>
            <person name="Augustine A."/>
        </authorList>
    </citation>
    <scope>NUCLEOTIDE SEQUENCE</scope>
    <source>
        <tissue evidence="1">Leaf</tissue>
    </source>
</reference>
<proteinExistence type="predicted"/>
<protein>
    <submittedName>
        <fullName evidence="1">Uncharacterized protein</fullName>
    </submittedName>
</protein>